<dbReference type="RefSeq" id="WP_043396864.1">
    <property type="nucleotide sequence ID" value="NZ_JPMI01000122.1"/>
</dbReference>
<gene>
    <name evidence="1" type="ORF">Q664_18735</name>
</gene>
<proteinExistence type="predicted"/>
<dbReference type="InterPro" id="IPR011335">
    <property type="entry name" value="Restrct_endonuc-II-like"/>
</dbReference>
<organism evidence="1 2">
    <name type="scientific">Archangium violaceum Cb vi76</name>
    <dbReference type="NCBI Taxonomy" id="1406225"/>
    <lineage>
        <taxon>Bacteria</taxon>
        <taxon>Pseudomonadati</taxon>
        <taxon>Myxococcota</taxon>
        <taxon>Myxococcia</taxon>
        <taxon>Myxococcales</taxon>
        <taxon>Cystobacterineae</taxon>
        <taxon>Archangiaceae</taxon>
        <taxon>Archangium</taxon>
    </lineage>
</organism>
<evidence type="ECO:0000313" key="1">
    <source>
        <dbReference type="EMBL" id="KFA91928.1"/>
    </source>
</evidence>
<name>A0A084STZ3_9BACT</name>
<dbReference type="AlphaFoldDB" id="A0A084STZ3"/>
<protein>
    <submittedName>
        <fullName evidence="1">Uncharacterized protein</fullName>
    </submittedName>
</protein>
<dbReference type="EMBL" id="JPMI01000122">
    <property type="protein sequence ID" value="KFA91928.1"/>
    <property type="molecule type" value="Genomic_DNA"/>
</dbReference>
<evidence type="ECO:0000313" key="2">
    <source>
        <dbReference type="Proteomes" id="UP000028547"/>
    </source>
</evidence>
<comment type="caution">
    <text evidence="1">The sequence shown here is derived from an EMBL/GenBank/DDBJ whole genome shotgun (WGS) entry which is preliminary data.</text>
</comment>
<sequence length="288" mass="31306">MTQRPSPSGNLPTARELEVYAAGAPSGPRLLLPAGSEALAMLVRRGFQPTVAPLDLPFPADLESEAAEKLAEQLGHYSFRLFLRGAILRHGSFSPTEATRYVGAAQAAKTAETLVELGLAEREDGGRYRLRYPAHNFGGTLEWYVARELRGRLGFDVAVGVKFHAPEVGGDLDVVAAAEGRLLYLEMKSSPPKHLASDEVGAFFRRVRALRPHLAIFVMDTALRLSDKVLPLLQAELSTQPPPPPRRVVREVWALTPHLYVVNARQDLMGNIATAIAEGLRALSPPAP</sequence>
<dbReference type="SUPFAM" id="SSF52980">
    <property type="entry name" value="Restriction endonuclease-like"/>
    <property type="match status" value="1"/>
</dbReference>
<accession>A0A084STZ3</accession>
<dbReference type="Proteomes" id="UP000028547">
    <property type="component" value="Unassembled WGS sequence"/>
</dbReference>
<reference evidence="1 2" key="1">
    <citation type="submission" date="2014-07" db="EMBL/GenBank/DDBJ databases">
        <title>Draft Genome Sequence of Gephyronic Acid Producer, Cystobacter violaceus Strain Cb vi76.</title>
        <authorList>
            <person name="Stevens D.C."/>
            <person name="Young J."/>
            <person name="Carmichael R."/>
            <person name="Tan J."/>
            <person name="Taylor R.E."/>
        </authorList>
    </citation>
    <scope>NUCLEOTIDE SEQUENCE [LARGE SCALE GENOMIC DNA]</scope>
    <source>
        <strain evidence="1 2">Cb vi76</strain>
    </source>
</reference>